<feature type="region of interest" description="Disordered" evidence="1">
    <location>
        <begin position="106"/>
        <end position="125"/>
    </location>
</feature>
<accession>A0AAD8E3U5</accession>
<feature type="region of interest" description="Disordered" evidence="1">
    <location>
        <begin position="1"/>
        <end position="32"/>
    </location>
</feature>
<proteinExistence type="predicted"/>
<gene>
    <name evidence="2" type="ORF">L9F63_007315</name>
</gene>
<feature type="non-terminal residue" evidence="2">
    <location>
        <position position="125"/>
    </location>
</feature>
<protein>
    <submittedName>
        <fullName evidence="2">Uncharacterized protein</fullName>
    </submittedName>
</protein>
<feature type="compositionally biased region" description="Low complexity" evidence="1">
    <location>
        <begin position="10"/>
        <end position="32"/>
    </location>
</feature>
<dbReference type="Proteomes" id="UP001233999">
    <property type="component" value="Unassembled WGS sequence"/>
</dbReference>
<feature type="non-terminal residue" evidence="2">
    <location>
        <position position="1"/>
    </location>
</feature>
<reference evidence="2" key="1">
    <citation type="journal article" date="2023" name="IScience">
        <title>Live-bearing cockroach genome reveals convergent evolutionary mechanisms linked to viviparity in insects and beyond.</title>
        <authorList>
            <person name="Fouks B."/>
            <person name="Harrison M.C."/>
            <person name="Mikhailova A.A."/>
            <person name="Marchal E."/>
            <person name="English S."/>
            <person name="Carruthers M."/>
            <person name="Jennings E.C."/>
            <person name="Chiamaka E.L."/>
            <person name="Frigard R.A."/>
            <person name="Pippel M."/>
            <person name="Attardo G.M."/>
            <person name="Benoit J.B."/>
            <person name="Bornberg-Bauer E."/>
            <person name="Tobe S.S."/>
        </authorList>
    </citation>
    <scope>NUCLEOTIDE SEQUENCE</scope>
    <source>
        <strain evidence="2">Stay&amp;Tobe</strain>
    </source>
</reference>
<keyword evidence="3" id="KW-1185">Reference proteome</keyword>
<reference evidence="2" key="2">
    <citation type="submission" date="2023-05" db="EMBL/GenBank/DDBJ databases">
        <authorList>
            <person name="Fouks B."/>
        </authorList>
    </citation>
    <scope>NUCLEOTIDE SEQUENCE</scope>
    <source>
        <strain evidence="2">Stay&amp;Tobe</strain>
        <tissue evidence="2">Testes</tissue>
    </source>
</reference>
<evidence type="ECO:0000256" key="1">
    <source>
        <dbReference type="SAM" id="MobiDB-lite"/>
    </source>
</evidence>
<name>A0AAD8E3U5_DIPPU</name>
<feature type="compositionally biased region" description="Polar residues" evidence="1">
    <location>
        <begin position="113"/>
        <end position="125"/>
    </location>
</feature>
<organism evidence="2 3">
    <name type="scientific">Diploptera punctata</name>
    <name type="common">Pacific beetle cockroach</name>
    <dbReference type="NCBI Taxonomy" id="6984"/>
    <lineage>
        <taxon>Eukaryota</taxon>
        <taxon>Metazoa</taxon>
        <taxon>Ecdysozoa</taxon>
        <taxon>Arthropoda</taxon>
        <taxon>Hexapoda</taxon>
        <taxon>Insecta</taxon>
        <taxon>Pterygota</taxon>
        <taxon>Neoptera</taxon>
        <taxon>Polyneoptera</taxon>
        <taxon>Dictyoptera</taxon>
        <taxon>Blattodea</taxon>
        <taxon>Blaberoidea</taxon>
        <taxon>Blaberidae</taxon>
        <taxon>Diplopterinae</taxon>
        <taxon>Diploptera</taxon>
    </lineage>
</organism>
<sequence length="125" mass="13189">MKGNTGGGAPRSNSSSSSASPPASAPTPSVNAAAMLVVPQPINASKMSGQPQGSIVSANGGTGRKYQCKMCPQAVQLPQPRSSSASHPHRTFGPYETIALLRKELNRRKTSHRLPNQILTNRRKT</sequence>
<evidence type="ECO:0000313" key="3">
    <source>
        <dbReference type="Proteomes" id="UP001233999"/>
    </source>
</evidence>
<dbReference type="EMBL" id="JASPKZ010009820">
    <property type="protein sequence ID" value="KAJ9575774.1"/>
    <property type="molecule type" value="Genomic_DNA"/>
</dbReference>
<comment type="caution">
    <text evidence="2">The sequence shown here is derived from an EMBL/GenBank/DDBJ whole genome shotgun (WGS) entry which is preliminary data.</text>
</comment>
<evidence type="ECO:0000313" key="2">
    <source>
        <dbReference type="EMBL" id="KAJ9575774.1"/>
    </source>
</evidence>
<dbReference type="AlphaFoldDB" id="A0AAD8E3U5"/>